<evidence type="ECO:0000256" key="2">
    <source>
        <dbReference type="SAM" id="Phobius"/>
    </source>
</evidence>
<feature type="compositionally biased region" description="Basic and acidic residues" evidence="1">
    <location>
        <begin position="352"/>
        <end position="362"/>
    </location>
</feature>
<feature type="compositionally biased region" description="Basic and acidic residues" evidence="1">
    <location>
        <begin position="75"/>
        <end position="96"/>
    </location>
</feature>
<proteinExistence type="predicted"/>
<dbReference type="EMBL" id="JAGDYL010000010">
    <property type="protein sequence ID" value="MBO1805168.1"/>
    <property type="molecule type" value="Genomic_DNA"/>
</dbReference>
<keyword evidence="2" id="KW-1133">Transmembrane helix</keyword>
<evidence type="ECO:0000256" key="1">
    <source>
        <dbReference type="SAM" id="MobiDB-lite"/>
    </source>
</evidence>
<feature type="region of interest" description="Disordered" evidence="1">
    <location>
        <begin position="1"/>
        <end position="402"/>
    </location>
</feature>
<dbReference type="RefSeq" id="WP_208045648.1">
    <property type="nucleotide sequence ID" value="NZ_JAGDYL010000010.1"/>
</dbReference>
<keyword evidence="4" id="KW-1185">Reference proteome</keyword>
<feature type="compositionally biased region" description="Low complexity" evidence="1">
    <location>
        <begin position="150"/>
        <end position="159"/>
    </location>
</feature>
<feature type="transmembrane region" description="Helical" evidence="2">
    <location>
        <begin position="500"/>
        <end position="522"/>
    </location>
</feature>
<gene>
    <name evidence="3" type="ORF">J4H91_07525</name>
</gene>
<accession>A0A939LYA0</accession>
<evidence type="ECO:0000313" key="3">
    <source>
        <dbReference type="EMBL" id="MBO1805168.1"/>
    </source>
</evidence>
<feature type="compositionally biased region" description="Basic and acidic residues" evidence="1">
    <location>
        <begin position="1"/>
        <end position="21"/>
    </location>
</feature>
<feature type="compositionally biased region" description="Low complexity" evidence="1">
    <location>
        <begin position="313"/>
        <end position="329"/>
    </location>
</feature>
<comment type="caution">
    <text evidence="3">The sequence shown here is derived from an EMBL/GenBank/DDBJ whole genome shotgun (WGS) entry which is preliminary data.</text>
</comment>
<feature type="compositionally biased region" description="Low complexity" evidence="1">
    <location>
        <begin position="97"/>
        <end position="124"/>
    </location>
</feature>
<evidence type="ECO:0000313" key="4">
    <source>
        <dbReference type="Proteomes" id="UP000664398"/>
    </source>
</evidence>
<feature type="compositionally biased region" description="Low complexity" evidence="1">
    <location>
        <begin position="30"/>
        <end position="61"/>
    </location>
</feature>
<reference evidence="3" key="1">
    <citation type="submission" date="2021-03" db="EMBL/GenBank/DDBJ databases">
        <title>Leucobacter chromiisoli sp. nov., isolated from chromium-containing soil of chemical plant.</title>
        <authorList>
            <person name="Xu Z."/>
        </authorList>
    </citation>
    <scope>NUCLEOTIDE SEQUENCE</scope>
    <source>
        <strain evidence="3">A2</strain>
    </source>
</reference>
<keyword evidence="2" id="KW-0472">Membrane</keyword>
<feature type="compositionally biased region" description="Low complexity" evidence="1">
    <location>
        <begin position="282"/>
        <end position="301"/>
    </location>
</feature>
<organism evidence="3 4">
    <name type="scientific">Leucobacter ruminantium</name>
    <dbReference type="NCBI Taxonomy" id="1289170"/>
    <lineage>
        <taxon>Bacteria</taxon>
        <taxon>Bacillati</taxon>
        <taxon>Actinomycetota</taxon>
        <taxon>Actinomycetes</taxon>
        <taxon>Micrococcales</taxon>
        <taxon>Microbacteriaceae</taxon>
        <taxon>Leucobacter</taxon>
    </lineage>
</organism>
<keyword evidence="2" id="KW-0812">Transmembrane</keyword>
<name>A0A939LYA0_9MICO</name>
<feature type="compositionally biased region" description="Basic and acidic residues" evidence="1">
    <location>
        <begin position="302"/>
        <end position="312"/>
    </location>
</feature>
<sequence>MSEHDEQRPMTRRERRMREMAETGALDLSEALQEQQTAEAATPEAATTQSEGAEPTPAEAPEVGEIEISPFNEDGTPRSRREMRQLREAALAEREAAQAAVPADAEAAPEASAEAPEAPAEAQASKTEAPVEAVIAESVPEQDSAETEAADAPSDADAAADAEHREQGAGLFDDGETAVPAPPVSAVRSSAQPEAPVDVPDFDTLMAPPTEPFSVEELREAEQTGSGEDTGLTEDGEGSAAAAEPVPAEKPKRRFWQRNKSEAASEPADAEPEGSDAPVATEQSAQPEPAQPEPASASAEPAPERPEPHAEIAPETAAIPAEVPEAVQPDPSPQSQDSAQPKYSFPDIQPPEEWRSVFDDPSARSVPEQGAEAGGDFDDLISRAVAQEGATGSSTSALILPSMPEDTGGLTGPLGATGELYVTGSIELSRSISETGGHSALHDSLKFEPVTMPVADEPAPPAAEEGGPTPVAAKHAVSARMPSGVPVVAKPTKEKSKLPLILTLSGGGLLAAIIGLGVWGAMNGMFSG</sequence>
<dbReference type="AlphaFoldDB" id="A0A939LYA0"/>
<dbReference type="Proteomes" id="UP000664398">
    <property type="component" value="Unassembled WGS sequence"/>
</dbReference>
<protein>
    <submittedName>
        <fullName evidence="3">Uncharacterized protein</fullName>
    </submittedName>
</protein>